<dbReference type="EMBL" id="JAPDHZ010000002">
    <property type="protein sequence ID" value="MDG0790966.1"/>
    <property type="molecule type" value="Genomic_DNA"/>
</dbReference>
<feature type="domain" description="UvrD-like helicase ATP-binding" evidence="12">
    <location>
        <begin position="17"/>
        <end position="315"/>
    </location>
</feature>
<sequence length="801" mass="88772">MTNHERFFGRKRREAGVQLNKVQKQAVLHTEGPLLLLASPGSGKTTTLMMRTGYLISEKGVNPARIKAVTFSRASARDMSERFAALFPELSGAKVGFSTIHSFAFEVVRAYYRARSEAYQLIEGEIEQEEEDELRAADLPVLHKKPILRQLYRSMTGGGNLTEDQMEDLTTYISYIKNKMLPEERWSEAKCELKDADKLLRAYERYKREGTDRLLLDFDDMLTVCHLALSEDPRLLRRYQQRYDYLMTDESQDTSLVQFGIVGLLAASHGNLCVVADDDQSIYGWRGAEPGYLLDFKSHYPAAEVLKMERNYRSAPEIVETAARFIRRNKNRYDKAMYTKNPAGGRVSLRMLADYKAQAKYVTAALTSGAAGSAAGASAGTTAVLYRNHTSALVLVNALDRAGIPFNLKDGDKRFFSHWVVEDVLNFMRMAYTDRRPELLEKIYPKLAGYITREQMGALLRIGGGAASVFDTLIERVPLKEYQVKQLRENKDTFGRMQAMNARQAIRTIRFNLGYERAVERLCERFGFRQEMLLGVLNTLEDIADGLASMTDFAERLKYLETLLRSAKSRSRDPDAVTLSTFHSAKGLEFDRVYMIDLAEGVIPSNDDIKKYDKGDAADMEEAVRLFYVGMTRAKRHLELIAYQKKDGAAIKESRFMTAVRSFGAATSEGAGGRTAAGLPTGLGGAGRAGHEGRSVYAGRTGQAGYAGTGGVPRGSSLSAGAGVGGRLAQTAVSAATAWQGELPAYLKPGAHVSHRTFGPGVVLSADAEAIRVSFAEGDKKLLTQVCMEMGLLKPVKQRVT</sequence>
<keyword evidence="15" id="KW-1185">Reference proteome</keyword>
<keyword evidence="6" id="KW-0238">DNA-binding</keyword>
<dbReference type="GO" id="GO:0000725">
    <property type="term" value="P:recombinational repair"/>
    <property type="evidence" value="ECO:0007669"/>
    <property type="project" value="TreeGrafter"/>
</dbReference>
<name>A0A9X4KFR6_9BACL</name>
<evidence type="ECO:0000313" key="14">
    <source>
        <dbReference type="EMBL" id="MDG0790966.1"/>
    </source>
</evidence>
<keyword evidence="4 11" id="KW-0347">Helicase</keyword>
<evidence type="ECO:0000256" key="4">
    <source>
        <dbReference type="ARBA" id="ARBA00022806"/>
    </source>
</evidence>
<dbReference type="Pfam" id="PF13361">
    <property type="entry name" value="UvrD_C"/>
    <property type="match status" value="1"/>
</dbReference>
<dbReference type="CDD" id="cd17932">
    <property type="entry name" value="DEXQc_UvrD"/>
    <property type="match status" value="1"/>
</dbReference>
<comment type="catalytic activity">
    <reaction evidence="8">
        <text>Couples ATP hydrolysis with the unwinding of duplex DNA by translocating in the 3'-5' direction.</text>
        <dbReference type="EC" id="5.6.2.4"/>
    </reaction>
</comment>
<evidence type="ECO:0000313" key="15">
    <source>
        <dbReference type="Proteomes" id="UP001153387"/>
    </source>
</evidence>
<dbReference type="RefSeq" id="WP_277565211.1">
    <property type="nucleotide sequence ID" value="NZ_JAPDHZ010000002.1"/>
</dbReference>
<comment type="catalytic activity">
    <reaction evidence="10">
        <text>ATP + H2O = ADP + phosphate + H(+)</text>
        <dbReference type="Rhea" id="RHEA:13065"/>
        <dbReference type="ChEBI" id="CHEBI:15377"/>
        <dbReference type="ChEBI" id="CHEBI:15378"/>
        <dbReference type="ChEBI" id="CHEBI:30616"/>
        <dbReference type="ChEBI" id="CHEBI:43474"/>
        <dbReference type="ChEBI" id="CHEBI:456216"/>
        <dbReference type="EC" id="5.6.2.4"/>
    </reaction>
</comment>
<dbReference type="Gene3D" id="1.10.10.160">
    <property type="match status" value="1"/>
</dbReference>
<keyword evidence="7" id="KW-0413">Isomerase</keyword>
<proteinExistence type="inferred from homology"/>
<dbReference type="GO" id="GO:0005524">
    <property type="term" value="F:ATP binding"/>
    <property type="evidence" value="ECO:0007669"/>
    <property type="project" value="UniProtKB-UniRule"/>
</dbReference>
<dbReference type="PROSITE" id="PS51217">
    <property type="entry name" value="UVRD_HELICASE_CTER"/>
    <property type="match status" value="1"/>
</dbReference>
<keyword evidence="3 11" id="KW-0378">Hydrolase</keyword>
<comment type="similarity">
    <text evidence="1">Belongs to the helicase family. UvrD subfamily.</text>
</comment>
<evidence type="ECO:0000256" key="3">
    <source>
        <dbReference type="ARBA" id="ARBA00022801"/>
    </source>
</evidence>
<evidence type="ECO:0000259" key="12">
    <source>
        <dbReference type="PROSITE" id="PS51198"/>
    </source>
</evidence>
<dbReference type="GO" id="GO:0003677">
    <property type="term" value="F:DNA binding"/>
    <property type="evidence" value="ECO:0007669"/>
    <property type="project" value="UniProtKB-KW"/>
</dbReference>
<evidence type="ECO:0000256" key="9">
    <source>
        <dbReference type="ARBA" id="ARBA00034808"/>
    </source>
</evidence>
<dbReference type="InterPro" id="IPR000212">
    <property type="entry name" value="DNA_helicase_UvrD/REP"/>
</dbReference>
<dbReference type="Pfam" id="PF00580">
    <property type="entry name" value="UvrD-helicase"/>
    <property type="match status" value="1"/>
</dbReference>
<evidence type="ECO:0000256" key="10">
    <source>
        <dbReference type="ARBA" id="ARBA00048988"/>
    </source>
</evidence>
<feature type="binding site" evidence="11">
    <location>
        <begin position="38"/>
        <end position="45"/>
    </location>
    <ligand>
        <name>ATP</name>
        <dbReference type="ChEBI" id="CHEBI:30616"/>
    </ligand>
</feature>
<evidence type="ECO:0000256" key="6">
    <source>
        <dbReference type="ARBA" id="ARBA00023125"/>
    </source>
</evidence>
<evidence type="ECO:0000256" key="5">
    <source>
        <dbReference type="ARBA" id="ARBA00022840"/>
    </source>
</evidence>
<dbReference type="SUPFAM" id="SSF52540">
    <property type="entry name" value="P-loop containing nucleoside triphosphate hydrolases"/>
    <property type="match status" value="1"/>
</dbReference>
<evidence type="ECO:0000256" key="8">
    <source>
        <dbReference type="ARBA" id="ARBA00034617"/>
    </source>
</evidence>
<evidence type="ECO:0000256" key="7">
    <source>
        <dbReference type="ARBA" id="ARBA00023235"/>
    </source>
</evidence>
<dbReference type="EC" id="5.6.2.4" evidence="9"/>
<evidence type="ECO:0000256" key="1">
    <source>
        <dbReference type="ARBA" id="ARBA00009922"/>
    </source>
</evidence>
<evidence type="ECO:0000256" key="2">
    <source>
        <dbReference type="ARBA" id="ARBA00022741"/>
    </source>
</evidence>
<dbReference type="GO" id="GO:0016787">
    <property type="term" value="F:hydrolase activity"/>
    <property type="evidence" value="ECO:0007669"/>
    <property type="project" value="UniProtKB-UniRule"/>
</dbReference>
<dbReference type="Gene3D" id="1.10.486.10">
    <property type="entry name" value="PCRA, domain 4"/>
    <property type="match status" value="1"/>
</dbReference>
<dbReference type="PANTHER" id="PTHR11070">
    <property type="entry name" value="UVRD / RECB / PCRA DNA HELICASE FAMILY MEMBER"/>
    <property type="match status" value="1"/>
</dbReference>
<feature type="domain" description="UvrD-like helicase C-terminal" evidence="13">
    <location>
        <begin position="316"/>
        <end position="587"/>
    </location>
</feature>
<evidence type="ECO:0000256" key="11">
    <source>
        <dbReference type="PROSITE-ProRule" id="PRU00560"/>
    </source>
</evidence>
<keyword evidence="5 11" id="KW-0067">ATP-binding</keyword>
<dbReference type="InterPro" id="IPR027417">
    <property type="entry name" value="P-loop_NTPase"/>
</dbReference>
<dbReference type="PROSITE" id="PS51198">
    <property type="entry name" value="UVRD_HELICASE_ATP_BIND"/>
    <property type="match status" value="1"/>
</dbReference>
<comment type="caution">
    <text evidence="14">The sequence shown here is derived from an EMBL/GenBank/DDBJ whole genome shotgun (WGS) entry which is preliminary data.</text>
</comment>
<organism evidence="14 15">
    <name type="scientific">Cohnella ginsengisoli</name>
    <dbReference type="NCBI Taxonomy" id="425004"/>
    <lineage>
        <taxon>Bacteria</taxon>
        <taxon>Bacillati</taxon>
        <taxon>Bacillota</taxon>
        <taxon>Bacilli</taxon>
        <taxon>Bacillales</taxon>
        <taxon>Paenibacillaceae</taxon>
        <taxon>Cohnella</taxon>
    </lineage>
</organism>
<accession>A0A9X4KFR6</accession>
<keyword evidence="2 11" id="KW-0547">Nucleotide-binding</keyword>
<gene>
    <name evidence="14" type="ORF">OMP38_08865</name>
</gene>
<dbReference type="Gene3D" id="3.40.50.300">
    <property type="entry name" value="P-loop containing nucleotide triphosphate hydrolases"/>
    <property type="match status" value="2"/>
</dbReference>
<protein>
    <recommendedName>
        <fullName evidence="9">DNA 3'-5' helicase</fullName>
        <ecNumber evidence="9">5.6.2.4</ecNumber>
    </recommendedName>
</protein>
<dbReference type="InterPro" id="IPR014016">
    <property type="entry name" value="UvrD-like_ATP-bd"/>
</dbReference>
<dbReference type="InterPro" id="IPR013986">
    <property type="entry name" value="DExx_box_DNA_helicase_dom_sf"/>
</dbReference>
<dbReference type="PANTHER" id="PTHR11070:SF2">
    <property type="entry name" value="ATP-DEPENDENT DNA HELICASE SRS2"/>
    <property type="match status" value="1"/>
</dbReference>
<dbReference type="InterPro" id="IPR014017">
    <property type="entry name" value="DNA_helicase_UvrD-like_C"/>
</dbReference>
<reference evidence="14 15" key="1">
    <citation type="submission" date="2022-10" db="EMBL/GenBank/DDBJ databases">
        <title>Comparative genomic analysis of Cohnella hashimotonis sp. nov., isolated from the International Space Station.</title>
        <authorList>
            <person name="Simpson A."/>
            <person name="Venkateswaran K."/>
        </authorList>
    </citation>
    <scope>NUCLEOTIDE SEQUENCE [LARGE SCALE GENOMIC DNA]</scope>
    <source>
        <strain evidence="14 15">DSM 18997</strain>
    </source>
</reference>
<dbReference type="Proteomes" id="UP001153387">
    <property type="component" value="Unassembled WGS sequence"/>
</dbReference>
<dbReference type="AlphaFoldDB" id="A0A9X4KFR6"/>
<evidence type="ECO:0000259" key="13">
    <source>
        <dbReference type="PROSITE" id="PS51217"/>
    </source>
</evidence>
<dbReference type="GO" id="GO:0043138">
    <property type="term" value="F:3'-5' DNA helicase activity"/>
    <property type="evidence" value="ECO:0007669"/>
    <property type="project" value="UniProtKB-EC"/>
</dbReference>